<accession>A0A9W6MVS7</accession>
<proteinExistence type="predicted"/>
<keyword evidence="3" id="KW-1185">Reference proteome</keyword>
<evidence type="ECO:0000313" key="3">
    <source>
        <dbReference type="Proteomes" id="UP001143372"/>
    </source>
</evidence>
<reference evidence="2" key="2">
    <citation type="submission" date="2023-01" db="EMBL/GenBank/DDBJ databases">
        <authorList>
            <person name="Sun Q."/>
            <person name="Evtushenko L."/>
        </authorList>
    </citation>
    <scope>NUCLEOTIDE SEQUENCE</scope>
    <source>
        <strain evidence="2">VKM B-2347</strain>
    </source>
</reference>
<feature type="compositionally biased region" description="Basic and acidic residues" evidence="1">
    <location>
        <begin position="84"/>
        <end position="94"/>
    </location>
</feature>
<dbReference type="Proteomes" id="UP001143372">
    <property type="component" value="Unassembled WGS sequence"/>
</dbReference>
<sequence>MSCLPPDYDFWRDSANIVVPSQPPVAIYTNTADEVVLRQVEDDEDVVVRVRPEHVMAICRAMLREIGRTLSDGAPQPVPAPEPVAKDRTGAERQRRYRASRRNGGRDVTPRNGDAPNLFREAAE</sequence>
<dbReference type="EMBL" id="BSFI01000007">
    <property type="protein sequence ID" value="GLK68095.1"/>
    <property type="molecule type" value="Genomic_DNA"/>
</dbReference>
<gene>
    <name evidence="2" type="ORF">GCM10008179_17330</name>
</gene>
<name>A0A9W6MVS7_9HYPH</name>
<evidence type="ECO:0000313" key="2">
    <source>
        <dbReference type="EMBL" id="GLK68095.1"/>
    </source>
</evidence>
<reference evidence="2" key="1">
    <citation type="journal article" date="2014" name="Int. J. Syst. Evol. Microbiol.">
        <title>Complete genome sequence of Corynebacterium casei LMG S-19264T (=DSM 44701T), isolated from a smear-ripened cheese.</title>
        <authorList>
            <consortium name="US DOE Joint Genome Institute (JGI-PGF)"/>
            <person name="Walter F."/>
            <person name="Albersmeier A."/>
            <person name="Kalinowski J."/>
            <person name="Ruckert C."/>
        </authorList>
    </citation>
    <scope>NUCLEOTIDE SEQUENCE</scope>
    <source>
        <strain evidence="2">VKM B-2347</strain>
    </source>
</reference>
<organism evidence="2 3">
    <name type="scientific">Hansschlegelia plantiphila</name>
    <dbReference type="NCBI Taxonomy" id="374655"/>
    <lineage>
        <taxon>Bacteria</taxon>
        <taxon>Pseudomonadati</taxon>
        <taxon>Pseudomonadota</taxon>
        <taxon>Alphaproteobacteria</taxon>
        <taxon>Hyphomicrobiales</taxon>
        <taxon>Methylopilaceae</taxon>
        <taxon>Hansschlegelia</taxon>
    </lineage>
</organism>
<evidence type="ECO:0000256" key="1">
    <source>
        <dbReference type="SAM" id="MobiDB-lite"/>
    </source>
</evidence>
<protein>
    <submittedName>
        <fullName evidence="2">Uncharacterized protein</fullName>
    </submittedName>
</protein>
<dbReference type="AlphaFoldDB" id="A0A9W6MVS7"/>
<feature type="region of interest" description="Disordered" evidence="1">
    <location>
        <begin position="70"/>
        <end position="124"/>
    </location>
</feature>
<comment type="caution">
    <text evidence="2">The sequence shown here is derived from an EMBL/GenBank/DDBJ whole genome shotgun (WGS) entry which is preliminary data.</text>
</comment>